<dbReference type="Proteomes" id="UP001153269">
    <property type="component" value="Unassembled WGS sequence"/>
</dbReference>
<evidence type="ECO:0000256" key="1">
    <source>
        <dbReference type="SAM" id="MobiDB-lite"/>
    </source>
</evidence>
<name>A0A9N7VYQ6_PLEPL</name>
<feature type="compositionally biased region" description="Basic and acidic residues" evidence="1">
    <location>
        <begin position="47"/>
        <end position="70"/>
    </location>
</feature>
<keyword evidence="3" id="KW-1185">Reference proteome</keyword>
<accession>A0A9N7VYQ6</accession>
<sequence>MTEAAAAHRGDTDVASEPEPSTGDTPLLHSVKYMHHLDLGSPGGWLCRRDTDYHPDKHRDPVRRGEEERRERRRGRRGRRGGEERRRRGRREGKERGDTEKRTGHQKRKGDKGCSGKITKSG</sequence>
<gene>
    <name evidence="2" type="ORF">PLEPLA_LOCUS45482</name>
</gene>
<feature type="region of interest" description="Disordered" evidence="1">
    <location>
        <begin position="1"/>
        <end position="122"/>
    </location>
</feature>
<evidence type="ECO:0000313" key="3">
    <source>
        <dbReference type="Proteomes" id="UP001153269"/>
    </source>
</evidence>
<dbReference type="AlphaFoldDB" id="A0A9N7VYQ6"/>
<feature type="compositionally biased region" description="Basic and acidic residues" evidence="1">
    <location>
        <begin position="80"/>
        <end position="103"/>
    </location>
</feature>
<reference evidence="2" key="1">
    <citation type="submission" date="2020-03" db="EMBL/GenBank/DDBJ databases">
        <authorList>
            <person name="Weist P."/>
        </authorList>
    </citation>
    <scope>NUCLEOTIDE SEQUENCE</scope>
</reference>
<comment type="caution">
    <text evidence="2">The sequence shown here is derived from an EMBL/GenBank/DDBJ whole genome shotgun (WGS) entry which is preliminary data.</text>
</comment>
<evidence type="ECO:0000313" key="2">
    <source>
        <dbReference type="EMBL" id="CAB1457658.1"/>
    </source>
</evidence>
<feature type="compositionally biased region" description="Basic and acidic residues" evidence="1">
    <location>
        <begin position="1"/>
        <end position="12"/>
    </location>
</feature>
<organism evidence="2 3">
    <name type="scientific">Pleuronectes platessa</name>
    <name type="common">European plaice</name>
    <dbReference type="NCBI Taxonomy" id="8262"/>
    <lineage>
        <taxon>Eukaryota</taxon>
        <taxon>Metazoa</taxon>
        <taxon>Chordata</taxon>
        <taxon>Craniata</taxon>
        <taxon>Vertebrata</taxon>
        <taxon>Euteleostomi</taxon>
        <taxon>Actinopterygii</taxon>
        <taxon>Neopterygii</taxon>
        <taxon>Teleostei</taxon>
        <taxon>Neoteleostei</taxon>
        <taxon>Acanthomorphata</taxon>
        <taxon>Carangaria</taxon>
        <taxon>Pleuronectiformes</taxon>
        <taxon>Pleuronectoidei</taxon>
        <taxon>Pleuronectidae</taxon>
        <taxon>Pleuronectes</taxon>
    </lineage>
</organism>
<dbReference type="EMBL" id="CADEAL010004351">
    <property type="protein sequence ID" value="CAB1457658.1"/>
    <property type="molecule type" value="Genomic_DNA"/>
</dbReference>
<proteinExistence type="predicted"/>
<protein>
    <submittedName>
        <fullName evidence="2">Uncharacterized protein</fullName>
    </submittedName>
</protein>